<accession>A0ABQ9ZXU0</accession>
<name>A0ABQ9ZXU0_9CRUS</name>
<evidence type="ECO:0000313" key="2">
    <source>
        <dbReference type="Proteomes" id="UP001234178"/>
    </source>
</evidence>
<keyword evidence="2" id="KW-1185">Reference proteome</keyword>
<comment type="caution">
    <text evidence="1">The sequence shown here is derived from an EMBL/GenBank/DDBJ whole genome shotgun (WGS) entry which is preliminary data.</text>
</comment>
<sequence length="94" mass="10776">MDNPSGAGKYRRWKPLMFQSFKYMETPSPNDIILATGVFQKPSLNSDVSSSMDFQYHSFLLEMSKIVHNDEIVNLLSGSFPLKGWLEHYDEAVD</sequence>
<protein>
    <submittedName>
        <fullName evidence="1">Uncharacterized protein</fullName>
    </submittedName>
</protein>
<gene>
    <name evidence="1" type="ORF">OUZ56_033427</name>
</gene>
<dbReference type="EMBL" id="JAOYFB010000014">
    <property type="protein sequence ID" value="KAK4017721.1"/>
    <property type="molecule type" value="Genomic_DNA"/>
</dbReference>
<evidence type="ECO:0000313" key="1">
    <source>
        <dbReference type="EMBL" id="KAK4017721.1"/>
    </source>
</evidence>
<reference evidence="1 2" key="1">
    <citation type="journal article" date="2023" name="Nucleic Acids Res.">
        <title>The hologenome of Daphnia magna reveals possible DNA methylation and microbiome-mediated evolution of the host genome.</title>
        <authorList>
            <person name="Chaturvedi A."/>
            <person name="Li X."/>
            <person name="Dhandapani V."/>
            <person name="Marshall H."/>
            <person name="Kissane S."/>
            <person name="Cuenca-Cambronero M."/>
            <person name="Asole G."/>
            <person name="Calvet F."/>
            <person name="Ruiz-Romero M."/>
            <person name="Marangio P."/>
            <person name="Guigo R."/>
            <person name="Rago D."/>
            <person name="Mirbahai L."/>
            <person name="Eastwood N."/>
            <person name="Colbourne J.K."/>
            <person name="Zhou J."/>
            <person name="Mallon E."/>
            <person name="Orsini L."/>
        </authorList>
    </citation>
    <scope>NUCLEOTIDE SEQUENCE [LARGE SCALE GENOMIC DNA]</scope>
    <source>
        <strain evidence="1">LRV0_1</strain>
    </source>
</reference>
<proteinExistence type="predicted"/>
<organism evidence="1 2">
    <name type="scientific">Daphnia magna</name>
    <dbReference type="NCBI Taxonomy" id="35525"/>
    <lineage>
        <taxon>Eukaryota</taxon>
        <taxon>Metazoa</taxon>
        <taxon>Ecdysozoa</taxon>
        <taxon>Arthropoda</taxon>
        <taxon>Crustacea</taxon>
        <taxon>Branchiopoda</taxon>
        <taxon>Diplostraca</taxon>
        <taxon>Cladocera</taxon>
        <taxon>Anomopoda</taxon>
        <taxon>Daphniidae</taxon>
        <taxon>Daphnia</taxon>
    </lineage>
</organism>
<dbReference type="Proteomes" id="UP001234178">
    <property type="component" value="Unassembled WGS sequence"/>
</dbReference>